<dbReference type="Proteomes" id="UP001500121">
    <property type="component" value="Unassembled WGS sequence"/>
</dbReference>
<dbReference type="Gene3D" id="2.40.260.10">
    <property type="entry name" value="Sortase"/>
    <property type="match status" value="1"/>
</dbReference>
<protein>
    <recommendedName>
        <fullName evidence="4">Class E sortase</fullName>
    </recommendedName>
</protein>
<dbReference type="InterPro" id="IPR042003">
    <property type="entry name" value="Sortase_E"/>
</dbReference>
<dbReference type="NCBIfam" id="NF033747">
    <property type="entry name" value="class_E_sortase"/>
    <property type="match status" value="1"/>
</dbReference>
<sequence>MRAVAALLVLSGAVVLGVQGWQLLVVTPRAADAQAEAARAVSADWSRRAPTPSAAPTIPVRAEPTTDGATIAVIRVPRFGRDWSRVVRQGVDEAEVLNSVTAGVGHYVHTAMPGAVGNFAIAGHDTGWGNAFLHVADLRVGDRIVVQTADGWYTYRFRNLQWVLPTATQVLEPVPGRPGVRAAQRLITLTTCDPPYDAKERLIAYGLLQAFRPTADGPPPGL</sequence>
<name>A0ABP8YRP2_9MICO</name>
<dbReference type="InterPro" id="IPR053465">
    <property type="entry name" value="Sortase_Class_E"/>
</dbReference>
<proteinExistence type="predicted"/>
<evidence type="ECO:0000256" key="1">
    <source>
        <dbReference type="ARBA" id="ARBA00022801"/>
    </source>
</evidence>
<organism evidence="2 3">
    <name type="scientific">Amnibacterium soli</name>
    <dbReference type="NCBI Taxonomy" id="1282736"/>
    <lineage>
        <taxon>Bacteria</taxon>
        <taxon>Bacillati</taxon>
        <taxon>Actinomycetota</taxon>
        <taxon>Actinomycetes</taxon>
        <taxon>Micrococcales</taxon>
        <taxon>Microbacteriaceae</taxon>
        <taxon>Amnibacterium</taxon>
    </lineage>
</organism>
<dbReference type="Pfam" id="PF04203">
    <property type="entry name" value="Sortase"/>
    <property type="match status" value="1"/>
</dbReference>
<evidence type="ECO:0008006" key="4">
    <source>
        <dbReference type="Google" id="ProtNLM"/>
    </source>
</evidence>
<reference evidence="3" key="1">
    <citation type="journal article" date="2019" name="Int. J. Syst. Evol. Microbiol.">
        <title>The Global Catalogue of Microorganisms (GCM) 10K type strain sequencing project: providing services to taxonomists for standard genome sequencing and annotation.</title>
        <authorList>
            <consortium name="The Broad Institute Genomics Platform"/>
            <consortium name="The Broad Institute Genome Sequencing Center for Infectious Disease"/>
            <person name="Wu L."/>
            <person name="Ma J."/>
        </authorList>
    </citation>
    <scope>NUCLEOTIDE SEQUENCE [LARGE SCALE GENOMIC DNA]</scope>
    <source>
        <strain evidence="3">JCM 19015</strain>
    </source>
</reference>
<dbReference type="SUPFAM" id="SSF63817">
    <property type="entry name" value="Sortase"/>
    <property type="match status" value="1"/>
</dbReference>
<comment type="caution">
    <text evidence="2">The sequence shown here is derived from an EMBL/GenBank/DDBJ whole genome shotgun (WGS) entry which is preliminary data.</text>
</comment>
<gene>
    <name evidence="2" type="ORF">GCM10025783_03110</name>
</gene>
<accession>A0ABP8YRP2</accession>
<evidence type="ECO:0000313" key="3">
    <source>
        <dbReference type="Proteomes" id="UP001500121"/>
    </source>
</evidence>
<evidence type="ECO:0000313" key="2">
    <source>
        <dbReference type="EMBL" id="GAA4736362.1"/>
    </source>
</evidence>
<dbReference type="EMBL" id="BAABLP010000001">
    <property type="protein sequence ID" value="GAA4736362.1"/>
    <property type="molecule type" value="Genomic_DNA"/>
</dbReference>
<dbReference type="InterPro" id="IPR005754">
    <property type="entry name" value="Sortase"/>
</dbReference>
<dbReference type="InterPro" id="IPR023365">
    <property type="entry name" value="Sortase_dom-sf"/>
</dbReference>
<dbReference type="CDD" id="cd05830">
    <property type="entry name" value="Sortase_E"/>
    <property type="match status" value="1"/>
</dbReference>
<keyword evidence="3" id="KW-1185">Reference proteome</keyword>
<keyword evidence="1" id="KW-0378">Hydrolase</keyword>